<reference evidence="3" key="1">
    <citation type="submission" date="2020-06" db="EMBL/GenBank/DDBJ databases">
        <authorList>
            <consortium name="Plant Systems Biology data submission"/>
        </authorList>
    </citation>
    <scope>NUCLEOTIDE SEQUENCE</scope>
    <source>
        <strain evidence="3">D6</strain>
    </source>
</reference>
<gene>
    <name evidence="3" type="ORF">SEMRO_62_G035380.1</name>
</gene>
<evidence type="ECO:0000259" key="2">
    <source>
        <dbReference type="Pfam" id="PF00149"/>
    </source>
</evidence>
<keyword evidence="4" id="KW-1185">Reference proteome</keyword>
<dbReference type="Pfam" id="PF00149">
    <property type="entry name" value="Metallophos"/>
    <property type="match status" value="1"/>
</dbReference>
<feature type="domain" description="Calcineurin-like phosphoesterase" evidence="2">
    <location>
        <begin position="21"/>
        <end position="114"/>
    </location>
</feature>
<proteinExistence type="predicted"/>
<dbReference type="InterPro" id="IPR052963">
    <property type="entry name" value="Pantetheine_PDE"/>
</dbReference>
<sequence>MEDSDRFNSAELLQLADSIQRVFCLSDLHTDHPDNQKWLHEHMDHGNFNRDTDLIIVAGDISHDMTDTFVKSMSILTEHAQVLFVPGNHEAWIDRKHAPKSTSFDKLRQVYDVCEQMGVYTQSLLVGANSPHPLWIVPLESWYDGTLSFRESLCHDFQYWPWADFKRCVWEGYPPVEEDTDTELENPGQLPMGLVEHFLAKNEPLFLNNPFPNNIAVANTANNHKEPQSTGILTVSHFLPNVQSLPDWKDLDRAEFDDAWFDHGAGGMSAKFAKVAGSALLDDQIRRLLPSPTDDDLASNKKRNIHIFGHSHRPKDFVYEGIRYIHNPLGKPRERQLYMVSPQVDFQLVWDTQSTGEVPAVTTVIRLWEEQGGGLPALERRLASVKPRGRYNRFKGSRYNNAKTKTQQPKEQQVVEQQPQQPQANATTIPTE</sequence>
<dbReference type="Proteomes" id="UP001153069">
    <property type="component" value="Unassembled WGS sequence"/>
</dbReference>
<dbReference type="PANTHER" id="PTHR36492:SF2">
    <property type="entry name" value="[ACYL-CARRIER-PROTEIN] PHOSPHODIESTERASE PPTH"/>
    <property type="match status" value="1"/>
</dbReference>
<dbReference type="InterPro" id="IPR029052">
    <property type="entry name" value="Metallo-depent_PP-like"/>
</dbReference>
<dbReference type="GO" id="GO:0016787">
    <property type="term" value="F:hydrolase activity"/>
    <property type="evidence" value="ECO:0007669"/>
    <property type="project" value="InterPro"/>
</dbReference>
<comment type="caution">
    <text evidence="3">The sequence shown here is derived from an EMBL/GenBank/DDBJ whole genome shotgun (WGS) entry which is preliminary data.</text>
</comment>
<dbReference type="PANTHER" id="PTHR36492">
    <property type="match status" value="1"/>
</dbReference>
<protein>
    <recommendedName>
        <fullName evidence="2">Calcineurin-like phosphoesterase domain-containing protein</fullName>
    </recommendedName>
</protein>
<dbReference type="SUPFAM" id="SSF56300">
    <property type="entry name" value="Metallo-dependent phosphatases"/>
    <property type="match status" value="1"/>
</dbReference>
<name>A0A9N8DCX8_9STRA</name>
<evidence type="ECO:0000313" key="3">
    <source>
        <dbReference type="EMBL" id="CAB9499485.1"/>
    </source>
</evidence>
<organism evidence="3 4">
    <name type="scientific">Seminavis robusta</name>
    <dbReference type="NCBI Taxonomy" id="568900"/>
    <lineage>
        <taxon>Eukaryota</taxon>
        <taxon>Sar</taxon>
        <taxon>Stramenopiles</taxon>
        <taxon>Ochrophyta</taxon>
        <taxon>Bacillariophyta</taxon>
        <taxon>Bacillariophyceae</taxon>
        <taxon>Bacillariophycidae</taxon>
        <taxon>Naviculales</taxon>
        <taxon>Naviculaceae</taxon>
        <taxon>Seminavis</taxon>
    </lineage>
</organism>
<feature type="region of interest" description="Disordered" evidence="1">
    <location>
        <begin position="391"/>
        <end position="432"/>
    </location>
</feature>
<evidence type="ECO:0000256" key="1">
    <source>
        <dbReference type="SAM" id="MobiDB-lite"/>
    </source>
</evidence>
<accession>A0A9N8DCX8</accession>
<dbReference type="InterPro" id="IPR004843">
    <property type="entry name" value="Calcineurin-like_PHP"/>
</dbReference>
<dbReference type="EMBL" id="CAICTM010000061">
    <property type="protein sequence ID" value="CAB9499485.1"/>
    <property type="molecule type" value="Genomic_DNA"/>
</dbReference>
<dbReference type="CDD" id="cd00838">
    <property type="entry name" value="MPP_superfamily"/>
    <property type="match status" value="1"/>
</dbReference>
<feature type="compositionally biased region" description="Low complexity" evidence="1">
    <location>
        <begin position="403"/>
        <end position="423"/>
    </location>
</feature>
<dbReference type="OrthoDB" id="550558at2759"/>
<evidence type="ECO:0000313" key="4">
    <source>
        <dbReference type="Proteomes" id="UP001153069"/>
    </source>
</evidence>
<dbReference type="AlphaFoldDB" id="A0A9N8DCX8"/>
<dbReference type="Gene3D" id="3.60.21.10">
    <property type="match status" value="1"/>
</dbReference>